<dbReference type="InterPro" id="IPR036412">
    <property type="entry name" value="HAD-like_sf"/>
</dbReference>
<dbReference type="OrthoDB" id="9793014at2"/>
<reference evidence="1 2" key="1">
    <citation type="submission" date="2018-07" db="EMBL/GenBank/DDBJ databases">
        <title>Genomic Encyclopedia of Type Strains, Phase III (KMG-III): the genomes of soil and plant-associated and newly described type strains.</title>
        <authorList>
            <person name="Whitman W."/>
        </authorList>
    </citation>
    <scope>NUCLEOTIDE SEQUENCE [LARGE SCALE GENOMIC DNA]</scope>
    <source>
        <strain evidence="1 2">CECT 8488</strain>
    </source>
</reference>
<dbReference type="SUPFAM" id="SSF56784">
    <property type="entry name" value="HAD-like"/>
    <property type="match status" value="1"/>
</dbReference>
<dbReference type="PANTHER" id="PTHR43434">
    <property type="entry name" value="PHOSPHOGLYCOLATE PHOSPHATASE"/>
    <property type="match status" value="1"/>
</dbReference>
<dbReference type="SFLD" id="SFLDS00003">
    <property type="entry name" value="Haloacid_Dehalogenase"/>
    <property type="match status" value="1"/>
</dbReference>
<dbReference type="AlphaFoldDB" id="A0A3D9HPT4"/>
<evidence type="ECO:0000313" key="1">
    <source>
        <dbReference type="EMBL" id="RED51415.1"/>
    </source>
</evidence>
<comment type="caution">
    <text evidence="1">The sequence shown here is derived from an EMBL/GenBank/DDBJ whole genome shotgun (WGS) entry which is preliminary data.</text>
</comment>
<dbReference type="InterPro" id="IPR023198">
    <property type="entry name" value="PGP-like_dom2"/>
</dbReference>
<accession>A0A3D9HPT4</accession>
<protein>
    <submittedName>
        <fullName evidence="1">Phosphoglycolate phosphatase</fullName>
    </submittedName>
</protein>
<keyword evidence="2" id="KW-1185">Reference proteome</keyword>
<proteinExistence type="predicted"/>
<dbReference type="Proteomes" id="UP000256845">
    <property type="component" value="Unassembled WGS sequence"/>
</dbReference>
<dbReference type="Gene3D" id="3.40.50.1000">
    <property type="entry name" value="HAD superfamily/HAD-like"/>
    <property type="match status" value="1"/>
</dbReference>
<dbReference type="InterPro" id="IPR050155">
    <property type="entry name" value="HAD-like_hydrolase_sf"/>
</dbReference>
<name>A0A3D9HPT4_9PROT</name>
<organism evidence="1 2">
    <name type="scientific">Aestuariispira insulae</name>
    <dbReference type="NCBI Taxonomy" id="1461337"/>
    <lineage>
        <taxon>Bacteria</taxon>
        <taxon>Pseudomonadati</taxon>
        <taxon>Pseudomonadota</taxon>
        <taxon>Alphaproteobacteria</taxon>
        <taxon>Rhodospirillales</taxon>
        <taxon>Kiloniellaceae</taxon>
        <taxon>Aestuariispira</taxon>
    </lineage>
</organism>
<dbReference type="SFLD" id="SFLDG01129">
    <property type="entry name" value="C1.5:_HAD__Beta-PGM__Phosphata"/>
    <property type="match status" value="1"/>
</dbReference>
<dbReference type="Pfam" id="PF13419">
    <property type="entry name" value="HAD_2"/>
    <property type="match status" value="1"/>
</dbReference>
<dbReference type="InterPro" id="IPR023214">
    <property type="entry name" value="HAD_sf"/>
</dbReference>
<sequence>MKSILFDLDGTIIDPKIGILKSIQYALEKLGAAVPGIEDLRWCIGPSLRVSFPKLLGIEDKATIEEAVRLYRERFKPTGLYEYEPYPGAMDGLAALASEYRLFLATAKPQVYAAEILRHMGAIDHFEKVYGDDMEGTFTDKGDLLAFILEEQGLAANSCVMIGDRHHDIQAATRHGMPSVAVSYGYALDGEFDDHPPTAISHGFHDLSDRIGEILAA</sequence>
<dbReference type="GO" id="GO:0005829">
    <property type="term" value="C:cytosol"/>
    <property type="evidence" value="ECO:0007669"/>
    <property type="project" value="TreeGrafter"/>
</dbReference>
<dbReference type="InterPro" id="IPR041492">
    <property type="entry name" value="HAD_2"/>
</dbReference>
<gene>
    <name evidence="1" type="ORF">DFP90_103215</name>
</gene>
<dbReference type="GO" id="GO:0004713">
    <property type="term" value="F:protein tyrosine kinase activity"/>
    <property type="evidence" value="ECO:0007669"/>
    <property type="project" value="TreeGrafter"/>
</dbReference>
<dbReference type="RefSeq" id="WP_115936307.1">
    <property type="nucleotide sequence ID" value="NZ_QRDW01000003.1"/>
</dbReference>
<evidence type="ECO:0000313" key="2">
    <source>
        <dbReference type="Proteomes" id="UP000256845"/>
    </source>
</evidence>
<dbReference type="PANTHER" id="PTHR43434:SF20">
    <property type="entry name" value="5'-NUCLEOTIDASE"/>
    <property type="match status" value="1"/>
</dbReference>
<dbReference type="Gene3D" id="1.10.150.240">
    <property type="entry name" value="Putative phosphatase, domain 2"/>
    <property type="match status" value="1"/>
</dbReference>
<dbReference type="EMBL" id="QRDW01000003">
    <property type="protein sequence ID" value="RED51415.1"/>
    <property type="molecule type" value="Genomic_DNA"/>
</dbReference>